<dbReference type="Proteomes" id="UP000233398">
    <property type="component" value="Unassembled WGS sequence"/>
</dbReference>
<keyword evidence="2" id="KW-0547">Nucleotide-binding</keyword>
<dbReference type="PANTHER" id="PTHR30591:SF1">
    <property type="entry name" value="RECBCD ENZYME SUBUNIT RECC"/>
    <property type="match status" value="1"/>
</dbReference>
<dbReference type="InterPro" id="IPR027417">
    <property type="entry name" value="P-loop_NTPase"/>
</dbReference>
<evidence type="ECO:0000313" key="11">
    <source>
        <dbReference type="EMBL" id="PKD44703.1"/>
    </source>
</evidence>
<sequence length="1051" mass="121650">MITYYSGNRLTLLADRLSKCLADHLPDDPLASQTVIVPNRDTAKWLQLQVSVRMGIAANLNFELPAEWHWKQIREIYPDLPKVLPSDPEPLKWSLFSLLNEPDVLKRFKRLYNYISEQSEEMRGPATLKLSRQLASVYDQYLIYRPEMILKWDAGNTGSGDEKWQAELWHLLTERWNQRFDAPVCYHKAKLFEIAENEFRRRQTGQKTPVFMFNPGLLSGSIVTFLKVFSEKNLVFLFQNRVTENISEAYDCSILNSLADETVSIDSIFRPIVSEENQEFDEFDASTLLGKVKNRITKNQPDEVGDTDFDRTAVQIRSCHSPLREIETLHQFLLEQFETDPSLKPDDILVVTPDLAPYEKIIDAVFGIQEDGVPEIQYKTPSSGFRQSMQLSNTFLDFLNLLSSRFQFDDVFDLFQSKPILERFKMTDSDASRIKGWLVDNYIIWGIDEAHRKEWEQPEQKTHTWKRAIQRIWDGDLIGDNIEEMPGFDRYTGVETVTDRERWAVFNQYFNFLCDCREELKNPKSAGHWCDLLTRWASELFSDAVMREGSGTLLNSGFESLRSQFEASFIKEKISFKIIRSEIESVLDKSTGQSARFTDGVTFSSMVPVRGLPFKLIAMIGLNEESFPRKQNAPDFDLMNQNPRITERDRKKEDKALFLESVMAAGKTHYCSYIGQSKVDNEHFPPSPIVNEWIDFLSRVTGKNPESWVRHEAISGFSPNAFVNGKSYSDKYYSAMQATISETAKRKGGLQFNKQLDQKKEKANIELSDLIRFYTKHPDWFLRNKFNARPRDPEEERDEFSLSALEKHQLFRQIFSWRLSGMSSDQIQSIVLESGLLPAGWGGSKIFNELADSVNTTLEVLSELNVKPELSYIDINILLQDNRLSGSIDNYTNNEFVQVNPSSKRGGNLFKAWINHLVIQSTDERESRQSRFICELKKGKPKVLTFSPVDNPDEILTELIHEYRDHTLKPMKFFPDVIYDYLEKDPDKNLEKALSVARTKFEGSQFSPYAERDNLSVKLLYGPGVEFSDELLNDAYLKWIKIMVEHMTEEK</sequence>
<evidence type="ECO:0000256" key="7">
    <source>
        <dbReference type="ARBA" id="ARBA00022840"/>
    </source>
</evidence>
<dbReference type="Gene3D" id="1.10.10.160">
    <property type="match status" value="1"/>
</dbReference>
<dbReference type="InterPro" id="IPR011335">
    <property type="entry name" value="Restrct_endonuc-II-like"/>
</dbReference>
<dbReference type="HAMAP" id="MF_01486">
    <property type="entry name" value="RecC"/>
    <property type="match status" value="1"/>
</dbReference>
<reference evidence="11 12" key="1">
    <citation type="submission" date="2017-11" db="EMBL/GenBank/DDBJ databases">
        <title>Rhodohalobacter 15182 sp. nov., isolated from a salt lake.</title>
        <authorList>
            <person name="Han S."/>
        </authorList>
    </citation>
    <scope>NUCLEOTIDE SEQUENCE [LARGE SCALE GENOMIC DNA]</scope>
    <source>
        <strain evidence="11 12">15182</strain>
    </source>
</reference>
<keyword evidence="4" id="KW-0378">Hydrolase</keyword>
<name>A0A2N0VKH7_9BACT</name>
<dbReference type="EMBL" id="PISP01000001">
    <property type="protein sequence ID" value="PKD44703.1"/>
    <property type="molecule type" value="Genomic_DNA"/>
</dbReference>
<comment type="caution">
    <text evidence="11">The sequence shown here is derived from an EMBL/GenBank/DDBJ whole genome shotgun (WGS) entry which is preliminary data.</text>
</comment>
<evidence type="ECO:0000256" key="2">
    <source>
        <dbReference type="ARBA" id="ARBA00022741"/>
    </source>
</evidence>
<evidence type="ECO:0000256" key="1">
    <source>
        <dbReference type="ARBA" id="ARBA00022722"/>
    </source>
</evidence>
<keyword evidence="12" id="KW-1185">Reference proteome</keyword>
<evidence type="ECO:0000256" key="8">
    <source>
        <dbReference type="ARBA" id="ARBA00023125"/>
    </source>
</evidence>
<dbReference type="InterPro" id="IPR041500">
    <property type="entry name" value="RecC_C"/>
</dbReference>
<dbReference type="OrthoDB" id="9762834at2"/>
<dbReference type="GO" id="GO:0009338">
    <property type="term" value="C:exodeoxyribonuclease V complex"/>
    <property type="evidence" value="ECO:0007669"/>
    <property type="project" value="InterPro"/>
</dbReference>
<gene>
    <name evidence="11" type="ORF">CWD77_04360</name>
</gene>
<evidence type="ECO:0000256" key="9">
    <source>
        <dbReference type="ARBA" id="ARBA00023204"/>
    </source>
</evidence>
<keyword evidence="7" id="KW-0067">ATP-binding</keyword>
<dbReference type="Gene3D" id="3.40.50.300">
    <property type="entry name" value="P-loop containing nucleotide triphosphate hydrolases"/>
    <property type="match status" value="2"/>
</dbReference>
<dbReference type="PIRSF" id="PIRSF000980">
    <property type="entry name" value="RecC"/>
    <property type="match status" value="1"/>
</dbReference>
<dbReference type="InterPro" id="IPR013986">
    <property type="entry name" value="DExx_box_DNA_helicase_dom_sf"/>
</dbReference>
<evidence type="ECO:0000313" key="12">
    <source>
        <dbReference type="Proteomes" id="UP000233398"/>
    </source>
</evidence>
<keyword evidence="8" id="KW-0238">DNA-binding</keyword>
<keyword evidence="1" id="KW-0540">Nuclease</keyword>
<dbReference type="GO" id="GO:0004386">
    <property type="term" value="F:helicase activity"/>
    <property type="evidence" value="ECO:0007669"/>
    <property type="project" value="UniProtKB-KW"/>
</dbReference>
<evidence type="ECO:0000256" key="5">
    <source>
        <dbReference type="ARBA" id="ARBA00022806"/>
    </source>
</evidence>
<dbReference type="GO" id="GO:0006310">
    <property type="term" value="P:DNA recombination"/>
    <property type="evidence" value="ECO:0007669"/>
    <property type="project" value="TreeGrafter"/>
</dbReference>
<dbReference type="GO" id="GO:0003677">
    <property type="term" value="F:DNA binding"/>
    <property type="evidence" value="ECO:0007669"/>
    <property type="project" value="UniProtKB-KW"/>
</dbReference>
<evidence type="ECO:0000259" key="10">
    <source>
        <dbReference type="Pfam" id="PF17946"/>
    </source>
</evidence>
<dbReference type="GO" id="GO:0008854">
    <property type="term" value="F:exodeoxyribonuclease V activity"/>
    <property type="evidence" value="ECO:0007669"/>
    <property type="project" value="InterPro"/>
</dbReference>
<keyword evidence="5" id="KW-0347">Helicase</keyword>
<proteinExistence type="inferred from homology"/>
<dbReference type="AlphaFoldDB" id="A0A2N0VKH7"/>
<keyword evidence="6" id="KW-0269">Exonuclease</keyword>
<evidence type="ECO:0000256" key="4">
    <source>
        <dbReference type="ARBA" id="ARBA00022801"/>
    </source>
</evidence>
<keyword evidence="9" id="KW-0234">DNA repair</keyword>
<feature type="domain" description="RecC C-terminal" evidence="10">
    <location>
        <begin position="763"/>
        <end position="984"/>
    </location>
</feature>
<dbReference type="InterPro" id="IPR006697">
    <property type="entry name" value="RecC"/>
</dbReference>
<dbReference type="GO" id="GO:0006281">
    <property type="term" value="P:DNA repair"/>
    <property type="evidence" value="ECO:0007669"/>
    <property type="project" value="UniProtKB-KW"/>
</dbReference>
<evidence type="ECO:0000256" key="3">
    <source>
        <dbReference type="ARBA" id="ARBA00022763"/>
    </source>
</evidence>
<dbReference type="Pfam" id="PF04257">
    <property type="entry name" value="Exonuc_V_gamma"/>
    <property type="match status" value="1"/>
</dbReference>
<organism evidence="11 12">
    <name type="scientific">Rhodohalobacter barkolensis</name>
    <dbReference type="NCBI Taxonomy" id="2053187"/>
    <lineage>
        <taxon>Bacteria</taxon>
        <taxon>Pseudomonadati</taxon>
        <taxon>Balneolota</taxon>
        <taxon>Balneolia</taxon>
        <taxon>Balneolales</taxon>
        <taxon>Balneolaceae</taxon>
        <taxon>Rhodohalobacter</taxon>
    </lineage>
</organism>
<keyword evidence="3" id="KW-0227">DNA damage</keyword>
<accession>A0A2N0VKH7</accession>
<dbReference type="PANTHER" id="PTHR30591">
    <property type="entry name" value="RECBCD ENZYME SUBUNIT RECC"/>
    <property type="match status" value="1"/>
</dbReference>
<dbReference type="Gene3D" id="3.40.50.10930">
    <property type="match status" value="1"/>
</dbReference>
<evidence type="ECO:0000256" key="6">
    <source>
        <dbReference type="ARBA" id="ARBA00022839"/>
    </source>
</evidence>
<dbReference type="SUPFAM" id="SSF52980">
    <property type="entry name" value="Restriction endonuclease-like"/>
    <property type="match status" value="1"/>
</dbReference>
<dbReference type="SUPFAM" id="SSF52540">
    <property type="entry name" value="P-loop containing nucleoside triphosphate hydrolases"/>
    <property type="match status" value="2"/>
</dbReference>
<dbReference type="GO" id="GO:0005524">
    <property type="term" value="F:ATP binding"/>
    <property type="evidence" value="ECO:0007669"/>
    <property type="project" value="UniProtKB-KW"/>
</dbReference>
<dbReference type="RefSeq" id="WP_101071992.1">
    <property type="nucleotide sequence ID" value="NZ_PISP01000001.1"/>
</dbReference>
<protein>
    <recommendedName>
        <fullName evidence="10">RecC C-terminal domain-containing protein</fullName>
    </recommendedName>
</protein>
<dbReference type="Pfam" id="PF17946">
    <property type="entry name" value="RecC_C"/>
    <property type="match status" value="1"/>
</dbReference>